<evidence type="ECO:0000313" key="4">
    <source>
        <dbReference type="EMBL" id="MBL6458671.1"/>
    </source>
</evidence>
<dbReference type="Gene3D" id="3.40.50.300">
    <property type="entry name" value="P-loop containing nucleotide triphosphate hydrolases"/>
    <property type="match status" value="1"/>
</dbReference>
<evidence type="ECO:0000259" key="3">
    <source>
        <dbReference type="PROSITE" id="PS50125"/>
    </source>
</evidence>
<dbReference type="Proteomes" id="UP000606490">
    <property type="component" value="Unassembled WGS sequence"/>
</dbReference>
<keyword evidence="1" id="KW-0547">Nucleotide-binding</keyword>
<dbReference type="SMART" id="SM00044">
    <property type="entry name" value="CYCc"/>
    <property type="match status" value="1"/>
</dbReference>
<dbReference type="Pfam" id="PF00211">
    <property type="entry name" value="Guanylate_cyc"/>
    <property type="match status" value="1"/>
</dbReference>
<dbReference type="Gene3D" id="3.30.70.1230">
    <property type="entry name" value="Nucleotide cyclase"/>
    <property type="match status" value="1"/>
</dbReference>
<dbReference type="PANTHER" id="PTHR16305:SF28">
    <property type="entry name" value="GUANYLATE CYCLASE DOMAIN-CONTAINING PROTEIN"/>
    <property type="match status" value="1"/>
</dbReference>
<name>A0ABS1VAH1_9PROT</name>
<feature type="domain" description="Guanylate cyclase" evidence="3">
    <location>
        <begin position="73"/>
        <end position="198"/>
    </location>
</feature>
<dbReference type="PROSITE" id="PS50125">
    <property type="entry name" value="GUANYLATE_CYCLASE_2"/>
    <property type="match status" value="1"/>
</dbReference>
<evidence type="ECO:0000256" key="2">
    <source>
        <dbReference type="ARBA" id="ARBA00022840"/>
    </source>
</evidence>
<dbReference type="InterPro" id="IPR001054">
    <property type="entry name" value="A/G_cyclase"/>
</dbReference>
<gene>
    <name evidence="4" type="ORF">JMJ55_25370</name>
</gene>
<dbReference type="InterPro" id="IPR027417">
    <property type="entry name" value="P-loop_NTPase"/>
</dbReference>
<dbReference type="Gene3D" id="1.25.40.10">
    <property type="entry name" value="Tetratricopeptide repeat domain"/>
    <property type="match status" value="2"/>
</dbReference>
<dbReference type="SUPFAM" id="SSF55073">
    <property type="entry name" value="Nucleotide cyclase"/>
    <property type="match status" value="1"/>
</dbReference>
<dbReference type="CDD" id="cd07302">
    <property type="entry name" value="CHD"/>
    <property type="match status" value="1"/>
</dbReference>
<comment type="caution">
    <text evidence="4">The sequence shown here is derived from an EMBL/GenBank/DDBJ whole genome shotgun (WGS) entry which is preliminary data.</text>
</comment>
<reference evidence="4 5" key="1">
    <citation type="submission" date="2021-01" db="EMBL/GenBank/DDBJ databases">
        <title>Belnapia mucosa sp. nov. and Belnapia arida sp. nov., isolated from the Tabernas Desert (Almeria, Spain).</title>
        <authorList>
            <person name="Molina-Menor E."/>
            <person name="Vidal-Verdu A."/>
            <person name="Calonge A."/>
            <person name="Satari L."/>
            <person name="Pereto Magraner J."/>
            <person name="Porcar Miralles M."/>
        </authorList>
    </citation>
    <scope>NUCLEOTIDE SEQUENCE [LARGE SCALE GENOMIC DNA]</scope>
    <source>
        <strain evidence="4 5">T6</strain>
    </source>
</reference>
<dbReference type="Pfam" id="PF12773">
    <property type="entry name" value="DZR"/>
    <property type="match status" value="1"/>
</dbReference>
<dbReference type="InterPro" id="IPR011990">
    <property type="entry name" value="TPR-like_helical_dom_sf"/>
</dbReference>
<dbReference type="SUPFAM" id="SSF48452">
    <property type="entry name" value="TPR-like"/>
    <property type="match status" value="2"/>
</dbReference>
<sequence length="1119" mass="120959">MSPSTSRYCDACGAPLPFACLACGHANRPGARFCGGCGRGLGETTPAAPSLPPRLAALLGSRFASEGERKQVTVLFADIRGSMELIQGLDPEQAVQRLEPALQVMAREVHQYGGTVNHMSGDGLMAVFGAPLAYEDHAVRACFAARAMIESISSLDQDQVEIRVGLNSGEVLVRTNGHDLSMEYEAVGLTTHFANRMEQLAVPGTACITARTAQLAHGFVTLRSLGPTAIKGVSRPVEVFELLGVAAQTRWQARAATQCLTPFVGRRTELAVMLEALHRAREGRGQVVTVSGEAGVGKSRLVHEFLRSPEMEGLPSISAAAMPHDRNTPYKLTAGMLRSWLTVENEDGQAEIDAKLVAATATLREGRVVDLAPLRSLLDLPVRDAGWSQLEPVQRRRRTHEAVRSLVLQAGAARPSILVVEDMHWADAESQSVLEAIVDSLGAARVLLVVTYRPEYQNQWARLSYYSLVQLGPLEAGASDRLLRSLLGDAAELESLRQRIIKQTDGMPLFLEEIARTLVETGVLVSERARYRLTRSAEEVEIPATVQTVLASRIDRLPAEERMLLQVASVIGKDVPIPLLRAVAGLSEERLVRLLLELRSQEFLYEVTESSGAEYTFKHALTHAVTYDSMLMRRRRALHGQVMCAIEENFPERIDEFTERLADHALRAAEWAKAAGYCCKAGHRANARSAHQAATTFFERALEAVHHLPAEREAVHLTIDVRLGLRIALAAAGDLEQVRKHLQEAEALARSIGDERRLMPAIISRSTILNNLGELDEAVEAGLQGRALALQLEDEACFVSSGFALGQAYWNRGEFRKAEEVLTGTIASIMKDPPKRHAGTTGTASVLCLVSLSHTYCLVGRPGPAFARAREALRIAKETGRPYDLSYAHAALGLVHLTLGELEGATRPLEEGLRIAQASEIRLLIPHVARYLGRSYALAGRVEEARTLLTEIAEQAKLQSLVALHGWCAAALGLAQLLGGAHEEAERSVGEALDFARSKGYRPLEAHASRLLGAIAARDCAGTDPVRRAEVWFQSAAEIARDLGMNPELAHCHHSLADLFAHTGRPAEARAGFGRAIELYKSCGMEGGAVAASAALAALAAGSATISAKAPLVDEPGLG</sequence>
<keyword evidence="2" id="KW-0067">ATP-binding</keyword>
<dbReference type="Pfam" id="PF13191">
    <property type="entry name" value="AAA_16"/>
    <property type="match status" value="1"/>
</dbReference>
<accession>A0ABS1VAH1</accession>
<dbReference type="PANTHER" id="PTHR16305">
    <property type="entry name" value="TESTICULAR SOLUBLE ADENYLYL CYCLASE"/>
    <property type="match status" value="1"/>
</dbReference>
<proteinExistence type="predicted"/>
<dbReference type="EMBL" id="JAEUXJ010000017">
    <property type="protein sequence ID" value="MBL6458671.1"/>
    <property type="molecule type" value="Genomic_DNA"/>
</dbReference>
<evidence type="ECO:0000313" key="5">
    <source>
        <dbReference type="Proteomes" id="UP000606490"/>
    </source>
</evidence>
<evidence type="ECO:0000256" key="1">
    <source>
        <dbReference type="ARBA" id="ARBA00022741"/>
    </source>
</evidence>
<dbReference type="InterPro" id="IPR029787">
    <property type="entry name" value="Nucleotide_cyclase"/>
</dbReference>
<dbReference type="InterPro" id="IPR041664">
    <property type="entry name" value="AAA_16"/>
</dbReference>
<dbReference type="InterPro" id="IPR025874">
    <property type="entry name" value="DZR"/>
</dbReference>
<organism evidence="4 5">
    <name type="scientific">Belnapia mucosa</name>
    <dbReference type="NCBI Taxonomy" id="2804532"/>
    <lineage>
        <taxon>Bacteria</taxon>
        <taxon>Pseudomonadati</taxon>
        <taxon>Pseudomonadota</taxon>
        <taxon>Alphaproteobacteria</taxon>
        <taxon>Acetobacterales</taxon>
        <taxon>Roseomonadaceae</taxon>
        <taxon>Belnapia</taxon>
    </lineage>
</organism>
<dbReference type="SUPFAM" id="SSF52540">
    <property type="entry name" value="P-loop containing nucleoside triphosphate hydrolases"/>
    <property type="match status" value="1"/>
</dbReference>
<protein>
    <submittedName>
        <fullName evidence="4">AAA family ATPase</fullName>
    </submittedName>
</protein>
<keyword evidence="5" id="KW-1185">Reference proteome</keyword>